<comment type="similarity">
    <text evidence="1">Belongs to the recoverin family.</text>
</comment>
<dbReference type="InterPro" id="IPR002048">
    <property type="entry name" value="EF_hand_dom"/>
</dbReference>
<dbReference type="GO" id="GO:0005509">
    <property type="term" value="F:calcium ion binding"/>
    <property type="evidence" value="ECO:0007669"/>
    <property type="project" value="InterPro"/>
</dbReference>
<dbReference type="Proteomes" id="UP001142055">
    <property type="component" value="Chromosome 1"/>
</dbReference>
<dbReference type="InterPro" id="IPR028846">
    <property type="entry name" value="Recoverin"/>
</dbReference>
<dbReference type="AlphaFoldDB" id="A0A9Q0MCZ8"/>
<dbReference type="Gene3D" id="1.10.238.10">
    <property type="entry name" value="EF-hand"/>
    <property type="match status" value="1"/>
</dbReference>
<dbReference type="SUPFAM" id="SSF47473">
    <property type="entry name" value="EF-hand"/>
    <property type="match status" value="1"/>
</dbReference>
<evidence type="ECO:0000256" key="1">
    <source>
        <dbReference type="ARBA" id="ARBA00006049"/>
    </source>
</evidence>
<evidence type="ECO:0000259" key="5">
    <source>
        <dbReference type="PROSITE" id="PS50222"/>
    </source>
</evidence>
<dbReference type="EMBL" id="JAPWDV010000001">
    <property type="protein sequence ID" value="KAJ6223189.1"/>
    <property type="molecule type" value="Genomic_DNA"/>
</dbReference>
<protein>
    <recommendedName>
        <fullName evidence="5">EF-hand domain-containing protein</fullName>
    </recommendedName>
</protein>
<evidence type="ECO:0000313" key="6">
    <source>
        <dbReference type="EMBL" id="KAJ6223189.1"/>
    </source>
</evidence>
<dbReference type="CDD" id="cd00051">
    <property type="entry name" value="EFh"/>
    <property type="match status" value="1"/>
</dbReference>
<dbReference type="InterPro" id="IPR011992">
    <property type="entry name" value="EF-hand-dom_pair"/>
</dbReference>
<dbReference type="FunFam" id="1.10.238.10:FF:000009">
    <property type="entry name" value="Visinin-like protein 1"/>
    <property type="match status" value="1"/>
</dbReference>
<gene>
    <name evidence="6" type="ORF">RDWZM_001734</name>
</gene>
<evidence type="ECO:0000256" key="2">
    <source>
        <dbReference type="ARBA" id="ARBA00022723"/>
    </source>
</evidence>
<keyword evidence="4" id="KW-0106">Calcium</keyword>
<organism evidence="6 7">
    <name type="scientific">Blomia tropicalis</name>
    <name type="common">Mite</name>
    <dbReference type="NCBI Taxonomy" id="40697"/>
    <lineage>
        <taxon>Eukaryota</taxon>
        <taxon>Metazoa</taxon>
        <taxon>Ecdysozoa</taxon>
        <taxon>Arthropoda</taxon>
        <taxon>Chelicerata</taxon>
        <taxon>Arachnida</taxon>
        <taxon>Acari</taxon>
        <taxon>Acariformes</taxon>
        <taxon>Sarcoptiformes</taxon>
        <taxon>Astigmata</taxon>
        <taxon>Glycyphagoidea</taxon>
        <taxon>Echimyopodidae</taxon>
        <taxon>Blomia</taxon>
    </lineage>
</organism>
<dbReference type="PROSITE" id="PS00018">
    <property type="entry name" value="EF_HAND_1"/>
    <property type="match status" value="2"/>
</dbReference>
<dbReference type="PANTHER" id="PTHR23055">
    <property type="entry name" value="CALCIUM BINDING PROTEINS"/>
    <property type="match status" value="1"/>
</dbReference>
<feature type="domain" description="EF-hand" evidence="5">
    <location>
        <begin position="161"/>
        <end position="196"/>
    </location>
</feature>
<feature type="domain" description="EF-hand" evidence="5">
    <location>
        <begin position="113"/>
        <end position="148"/>
    </location>
</feature>
<dbReference type="InterPro" id="IPR018247">
    <property type="entry name" value="EF_Hand_1_Ca_BS"/>
</dbReference>
<dbReference type="PANTHER" id="PTHR23055:SF167">
    <property type="entry name" value="EF-HAND DOMAIN-CONTAINING PROTEIN"/>
    <property type="match status" value="1"/>
</dbReference>
<dbReference type="SMART" id="SM00054">
    <property type="entry name" value="EFh"/>
    <property type="match status" value="2"/>
</dbReference>
<comment type="caution">
    <text evidence="6">The sequence shown here is derived from an EMBL/GenBank/DDBJ whole genome shotgun (WGS) entry which is preliminary data.</text>
</comment>
<dbReference type="PROSITE" id="PS50222">
    <property type="entry name" value="EF_HAND_2"/>
    <property type="match status" value="2"/>
</dbReference>
<dbReference type="OMA" id="VFNTVKH"/>
<keyword evidence="7" id="KW-1185">Reference proteome</keyword>
<keyword evidence="3" id="KW-0677">Repeat</keyword>
<evidence type="ECO:0000313" key="7">
    <source>
        <dbReference type="Proteomes" id="UP001142055"/>
    </source>
</evidence>
<dbReference type="PRINTS" id="PR00450">
    <property type="entry name" value="RECOVERIN"/>
</dbReference>
<reference evidence="6" key="1">
    <citation type="submission" date="2022-12" db="EMBL/GenBank/DDBJ databases">
        <title>Genome assemblies of Blomia tropicalis.</title>
        <authorList>
            <person name="Cui Y."/>
        </authorList>
    </citation>
    <scope>NUCLEOTIDE SEQUENCE</scope>
    <source>
        <tissue evidence="6">Adult mites</tissue>
    </source>
</reference>
<name>A0A9Q0MCZ8_BLOTA</name>
<accession>A0A9Q0MCZ8</accession>
<sequence>MMKHRNIYDDFDDKDAIILVRPKPDGLDALCKSTHYNRTELKLIYQGFKQECPTGYCSEDEFIEIFGRYFPQGDATKYAQFVFNTFKPVGNQIAGYLNFEQFIKVLSSLSRGTMKEKLSWIFNLYDIDRDGYISKNEMLLITNAIYEMIGEYTVPLNDIRNSKDHVDRFFHQIDADKDGLISYDEFEVWCNQDEDRLQGFLQFDTII</sequence>
<proteinExistence type="inferred from homology"/>
<dbReference type="Pfam" id="PF13499">
    <property type="entry name" value="EF-hand_7"/>
    <property type="match status" value="1"/>
</dbReference>
<keyword evidence="2" id="KW-0479">Metal-binding</keyword>
<evidence type="ECO:0000256" key="4">
    <source>
        <dbReference type="ARBA" id="ARBA00022837"/>
    </source>
</evidence>
<evidence type="ECO:0000256" key="3">
    <source>
        <dbReference type="ARBA" id="ARBA00022737"/>
    </source>
</evidence>